<dbReference type="OrthoDB" id="9990906at2759"/>
<gene>
    <name evidence="1" type="ORF">OCBIM_22038511mg</name>
</gene>
<proteinExistence type="predicted"/>
<evidence type="ECO:0000313" key="1">
    <source>
        <dbReference type="EMBL" id="KOF73009.1"/>
    </source>
</evidence>
<dbReference type="AlphaFoldDB" id="A0A0L8G7Z0"/>
<sequence>MMMMMIYIFRVFSVKKRKRKRTIKYYMHDQEFCKKLKKSLVTSHEPLCPWSSNPSPGWEIIFDHPCLSLEACHFLLNY</sequence>
<organism evidence="1">
    <name type="scientific">Octopus bimaculoides</name>
    <name type="common">California two-spotted octopus</name>
    <dbReference type="NCBI Taxonomy" id="37653"/>
    <lineage>
        <taxon>Eukaryota</taxon>
        <taxon>Metazoa</taxon>
        <taxon>Spiralia</taxon>
        <taxon>Lophotrochozoa</taxon>
        <taxon>Mollusca</taxon>
        <taxon>Cephalopoda</taxon>
        <taxon>Coleoidea</taxon>
        <taxon>Octopodiformes</taxon>
        <taxon>Octopoda</taxon>
        <taxon>Incirrata</taxon>
        <taxon>Octopodidae</taxon>
        <taxon>Octopus</taxon>
    </lineage>
</organism>
<reference evidence="1" key="1">
    <citation type="submission" date="2015-07" db="EMBL/GenBank/DDBJ databases">
        <title>MeaNS - Measles Nucleotide Surveillance Program.</title>
        <authorList>
            <person name="Tran T."/>
            <person name="Druce J."/>
        </authorList>
    </citation>
    <scope>NUCLEOTIDE SEQUENCE</scope>
    <source>
        <strain evidence="1">UCB-OBI-ISO-001</strain>
        <tissue evidence="1">Gonad</tissue>
    </source>
</reference>
<dbReference type="EMBL" id="KQ423384">
    <property type="protein sequence ID" value="KOF73009.1"/>
    <property type="molecule type" value="Genomic_DNA"/>
</dbReference>
<accession>A0A0L8G7Z0</accession>
<name>A0A0L8G7Z0_OCTBM</name>
<protein>
    <submittedName>
        <fullName evidence="1">Uncharacterized protein</fullName>
    </submittedName>
</protein>